<organism evidence="5 6">
    <name type="scientific">Lysinibacillus composti</name>
    <dbReference type="NCBI Taxonomy" id="720633"/>
    <lineage>
        <taxon>Bacteria</taxon>
        <taxon>Bacillati</taxon>
        <taxon>Bacillota</taxon>
        <taxon>Bacilli</taxon>
        <taxon>Bacillales</taxon>
        <taxon>Bacillaceae</taxon>
        <taxon>Lysinibacillus</taxon>
    </lineage>
</organism>
<evidence type="ECO:0000259" key="4">
    <source>
        <dbReference type="Pfam" id="PF21302"/>
    </source>
</evidence>
<sequence>MGKVSKRVASINYMKENQVMFACPICSTEMSISDDGHVSCQQSHSFDIAKQGYVNFMTKPLNTMYSKSLFESRKEIMCSGLYDEIQQAIAKIIGDHCYTILDTGCGEGSHLDRICNQLKQEVVAVGIDISKEGIVAAAKNYEQKIWCVGDLANSPFQEKSFDVILNILSPANYDEFNRILKPGGRVIKVVPQSNYLNEVRKLAFADSEKEQYSNEQTVKRFKEQYTNVTQERVTYSIPLEENLVPKLLEMTPLGWHIESIQDIRLDEITIDLDILVGTASLNL</sequence>
<dbReference type="GO" id="GO:0032259">
    <property type="term" value="P:methylation"/>
    <property type="evidence" value="ECO:0007669"/>
    <property type="project" value="UniProtKB-KW"/>
</dbReference>
<feature type="binding site" evidence="1">
    <location>
        <position position="26"/>
    </location>
    <ligand>
        <name>Zn(2+)</name>
        <dbReference type="ChEBI" id="CHEBI:29105"/>
    </ligand>
</feature>
<dbReference type="Pfam" id="PF13649">
    <property type="entry name" value="Methyltransf_25"/>
    <property type="match status" value="1"/>
</dbReference>
<evidence type="ECO:0000313" key="5">
    <source>
        <dbReference type="EMBL" id="RQW73911.1"/>
    </source>
</evidence>
<keyword evidence="5" id="KW-0808">Transferase</keyword>
<keyword evidence="5" id="KW-0489">Methyltransferase</keyword>
<feature type="domain" description="Methyltransferase" evidence="3">
    <location>
        <begin position="100"/>
        <end position="184"/>
    </location>
</feature>
<dbReference type="Proteomes" id="UP000274033">
    <property type="component" value="Unassembled WGS sequence"/>
</dbReference>
<dbReference type="RefSeq" id="WP_124765878.1">
    <property type="nucleotide sequence ID" value="NZ_JAFBDY010000014.1"/>
</dbReference>
<dbReference type="InterPro" id="IPR029063">
    <property type="entry name" value="SAM-dependent_MTases_sf"/>
</dbReference>
<dbReference type="OrthoDB" id="5522265at2"/>
<proteinExistence type="predicted"/>
<comment type="caution">
    <text evidence="5">The sequence shown here is derived from an EMBL/GenBank/DDBJ whole genome shotgun (WGS) entry which is preliminary data.</text>
</comment>
<dbReference type="SUPFAM" id="SSF53335">
    <property type="entry name" value="S-adenosyl-L-methionine-dependent methyltransferases"/>
    <property type="match status" value="1"/>
</dbReference>
<dbReference type="Gene3D" id="3.40.50.150">
    <property type="entry name" value="Vaccinia Virus protein VP39"/>
    <property type="match status" value="1"/>
</dbReference>
<evidence type="ECO:0000256" key="1">
    <source>
        <dbReference type="PIRSR" id="PIRSR018249-1"/>
    </source>
</evidence>
<feature type="binding site" evidence="2">
    <location>
        <position position="195"/>
    </location>
    <ligand>
        <name>S-adenosyl-L-methionine</name>
        <dbReference type="ChEBI" id="CHEBI:59789"/>
    </ligand>
</feature>
<evidence type="ECO:0000313" key="6">
    <source>
        <dbReference type="Proteomes" id="UP000274033"/>
    </source>
</evidence>
<dbReference type="InterPro" id="IPR048647">
    <property type="entry name" value="RlmA_N"/>
</dbReference>
<feature type="binding site" evidence="2">
    <location>
        <position position="82"/>
    </location>
    <ligand>
        <name>S-adenosyl-L-methionine</name>
        <dbReference type="ChEBI" id="CHEBI:59789"/>
    </ligand>
</feature>
<feature type="binding site" evidence="1">
    <location>
        <position position="44"/>
    </location>
    <ligand>
        <name>Zn(2+)</name>
        <dbReference type="ChEBI" id="CHEBI:29105"/>
    </ligand>
</feature>
<reference evidence="5 6" key="1">
    <citation type="journal article" date="2013" name="J. Microbiol.">
        <title>Lysinibacillus chungkukjangi sp. nov., isolated from Chungkukjang, Korean fermented soybean food.</title>
        <authorList>
            <person name="Kim S.J."/>
            <person name="Jang Y.H."/>
            <person name="Hamada M."/>
            <person name="Ahn J.H."/>
            <person name="Weon H.Y."/>
            <person name="Suzuki K."/>
            <person name="Whang K.S."/>
            <person name="Kwon S.W."/>
        </authorList>
    </citation>
    <scope>NUCLEOTIDE SEQUENCE [LARGE SCALE GENOMIC DNA]</scope>
    <source>
        <strain evidence="5 6">MCCC 1A12701</strain>
    </source>
</reference>
<accession>A0A3N9UC39</accession>
<dbReference type="GO" id="GO:0046872">
    <property type="term" value="F:metal ion binding"/>
    <property type="evidence" value="ECO:0007669"/>
    <property type="project" value="UniProtKB-KW"/>
</dbReference>
<gene>
    <name evidence="5" type="ORF">EBB45_14280</name>
</gene>
<keyword evidence="6" id="KW-1185">Reference proteome</keyword>
<feature type="binding site" evidence="1">
    <location>
        <position position="23"/>
    </location>
    <ligand>
        <name>Zn(2+)</name>
        <dbReference type="ChEBI" id="CHEBI:29105"/>
    </ligand>
</feature>
<name>A0A3N9UC39_9BACI</name>
<keyword evidence="1" id="KW-0479">Metal-binding</keyword>
<dbReference type="AlphaFoldDB" id="A0A3N9UC39"/>
<keyword evidence="2" id="KW-0949">S-adenosyl-L-methionine</keyword>
<feature type="binding site" evidence="2">
    <location>
        <begin position="107"/>
        <end position="108"/>
    </location>
    <ligand>
        <name>S-adenosyl-L-methionine</name>
        <dbReference type="ChEBI" id="CHEBI:59789"/>
    </ligand>
</feature>
<dbReference type="EMBL" id="RRCT01000014">
    <property type="protein sequence ID" value="RQW73911.1"/>
    <property type="molecule type" value="Genomic_DNA"/>
</dbReference>
<dbReference type="InterPro" id="IPR041698">
    <property type="entry name" value="Methyltransf_25"/>
</dbReference>
<evidence type="ECO:0000256" key="2">
    <source>
        <dbReference type="PIRSR" id="PIRSR018249-2"/>
    </source>
</evidence>
<protein>
    <submittedName>
        <fullName evidence="5">Methyltransferase domain-containing protein</fullName>
    </submittedName>
</protein>
<feature type="binding site" evidence="1">
    <location>
        <position position="40"/>
    </location>
    <ligand>
        <name>Zn(2+)</name>
        <dbReference type="ChEBI" id="CHEBI:29105"/>
    </ligand>
</feature>
<dbReference type="CDD" id="cd02440">
    <property type="entry name" value="AdoMet_MTases"/>
    <property type="match status" value="1"/>
</dbReference>
<dbReference type="InterPro" id="IPR016718">
    <property type="entry name" value="rRNA_m1G-MeTrfase_A_prd"/>
</dbReference>
<dbReference type="GO" id="GO:0008168">
    <property type="term" value="F:methyltransferase activity"/>
    <property type="evidence" value="ECO:0007669"/>
    <property type="project" value="UniProtKB-KW"/>
</dbReference>
<evidence type="ECO:0000259" key="3">
    <source>
        <dbReference type="Pfam" id="PF13649"/>
    </source>
</evidence>
<dbReference type="Pfam" id="PF21302">
    <property type="entry name" value="Zn_ribbon_RlmA"/>
    <property type="match status" value="1"/>
</dbReference>
<feature type="domain" description="23S rRNA (guanine(745)-N(1))-methyltransferase N-terminal" evidence="4">
    <location>
        <begin position="21"/>
        <end position="57"/>
    </location>
</feature>
<dbReference type="PIRSF" id="PIRSF018249">
    <property type="entry name" value="MyrA_prd"/>
    <property type="match status" value="1"/>
</dbReference>
<keyword evidence="1" id="KW-0862">Zinc</keyword>